<dbReference type="InterPro" id="IPR036097">
    <property type="entry name" value="HisK_dim/P_sf"/>
</dbReference>
<dbReference type="InterPro" id="IPR011006">
    <property type="entry name" value="CheY-like_superfamily"/>
</dbReference>
<dbReference type="RefSeq" id="WP_132114062.1">
    <property type="nucleotide sequence ID" value="NZ_SMJU01000001.1"/>
</dbReference>
<evidence type="ECO:0000256" key="8">
    <source>
        <dbReference type="PROSITE-ProRule" id="PRU00169"/>
    </source>
</evidence>
<dbReference type="EMBL" id="SMJU01000001">
    <property type="protein sequence ID" value="TDB69201.1"/>
    <property type="molecule type" value="Genomic_DNA"/>
</dbReference>
<keyword evidence="12" id="KW-1185">Reference proteome</keyword>
<dbReference type="CDD" id="cd00082">
    <property type="entry name" value="HisKA"/>
    <property type="match status" value="1"/>
</dbReference>
<evidence type="ECO:0000256" key="6">
    <source>
        <dbReference type="ARBA" id="ARBA00023125"/>
    </source>
</evidence>
<evidence type="ECO:0000313" key="11">
    <source>
        <dbReference type="EMBL" id="TDB69201.1"/>
    </source>
</evidence>
<dbReference type="SUPFAM" id="SSF47384">
    <property type="entry name" value="Homodimeric domain of signal transducing histidine kinase"/>
    <property type="match status" value="1"/>
</dbReference>
<name>A0A4R4KRZ4_9BACT</name>
<dbReference type="SUPFAM" id="SSF52172">
    <property type="entry name" value="CheY-like"/>
    <property type="match status" value="1"/>
</dbReference>
<proteinExistence type="predicted"/>
<protein>
    <recommendedName>
        <fullName evidence="2">histidine kinase</fullName>
        <ecNumber evidence="2">2.7.13.3</ecNumber>
    </recommendedName>
</protein>
<dbReference type="AlphaFoldDB" id="A0A4R4KRZ4"/>
<gene>
    <name evidence="11" type="ORF">EZE20_02385</name>
</gene>
<accession>A0A4R4KRZ4</accession>
<organism evidence="11 12">
    <name type="scientific">Arundinibacter roseus</name>
    <dbReference type="NCBI Taxonomy" id="2070510"/>
    <lineage>
        <taxon>Bacteria</taxon>
        <taxon>Pseudomonadati</taxon>
        <taxon>Bacteroidota</taxon>
        <taxon>Cytophagia</taxon>
        <taxon>Cytophagales</taxon>
        <taxon>Spirosomataceae</taxon>
        <taxon>Arundinibacter</taxon>
    </lineage>
</organism>
<dbReference type="InterPro" id="IPR036890">
    <property type="entry name" value="HATPase_C_sf"/>
</dbReference>
<evidence type="ECO:0000259" key="10">
    <source>
        <dbReference type="PROSITE" id="PS50110"/>
    </source>
</evidence>
<evidence type="ECO:0000313" key="12">
    <source>
        <dbReference type="Proteomes" id="UP000295706"/>
    </source>
</evidence>
<evidence type="ECO:0000256" key="4">
    <source>
        <dbReference type="ARBA" id="ARBA00023012"/>
    </source>
</evidence>
<dbReference type="InterPro" id="IPR004358">
    <property type="entry name" value="Sig_transdc_His_kin-like_C"/>
</dbReference>
<dbReference type="PROSITE" id="PS50110">
    <property type="entry name" value="RESPONSE_REGULATORY"/>
    <property type="match status" value="1"/>
</dbReference>
<keyword evidence="7" id="KW-0804">Transcription</keyword>
<dbReference type="GO" id="GO:0003677">
    <property type="term" value="F:DNA binding"/>
    <property type="evidence" value="ECO:0007669"/>
    <property type="project" value="UniProtKB-KW"/>
</dbReference>
<dbReference type="EC" id="2.7.13.3" evidence="2"/>
<dbReference type="GO" id="GO:0000155">
    <property type="term" value="F:phosphorelay sensor kinase activity"/>
    <property type="evidence" value="ECO:0007669"/>
    <property type="project" value="InterPro"/>
</dbReference>
<feature type="domain" description="Histidine kinase" evidence="9">
    <location>
        <begin position="144"/>
        <end position="365"/>
    </location>
</feature>
<keyword evidence="3 8" id="KW-0597">Phosphoprotein</keyword>
<dbReference type="SMART" id="SM00388">
    <property type="entry name" value="HisKA"/>
    <property type="match status" value="1"/>
</dbReference>
<dbReference type="InterPro" id="IPR005467">
    <property type="entry name" value="His_kinase_dom"/>
</dbReference>
<dbReference type="FunFam" id="3.40.50.2300:FF:000001">
    <property type="entry name" value="DNA-binding response regulator PhoB"/>
    <property type="match status" value="1"/>
</dbReference>
<dbReference type="InterPro" id="IPR003661">
    <property type="entry name" value="HisK_dim/P_dom"/>
</dbReference>
<keyword evidence="5" id="KW-0805">Transcription regulation</keyword>
<feature type="domain" description="Response regulatory" evidence="10">
    <location>
        <begin position="4"/>
        <end position="120"/>
    </location>
</feature>
<dbReference type="PROSITE" id="PS50109">
    <property type="entry name" value="HIS_KIN"/>
    <property type="match status" value="1"/>
</dbReference>
<evidence type="ECO:0000256" key="7">
    <source>
        <dbReference type="ARBA" id="ARBA00023163"/>
    </source>
</evidence>
<sequence>MKEKILIIEDEKVIRENVAFLLNASGFEVSTAPNGSEGIKHASQFQPDLILCDIMMPEMDGFEVIDQIRQNKALAMVPFIFLTAKSELSDMRKGMILGADDYLTKPFTLEELLGAIEARLRRRIVIDQVVQQRIQHIYNNLNNNSTHEFNTSLNSIMGFTEFLKDHYPTLDESEIQEMFDMVLVSSNRLKRNLESLMMFSEIQALTSSPDTPIPSLGTSTINQNFVQTVWQEVSHSFENVHPAFELHVEEADLPLDARFLKKILVEVFDNAIRYAQSEPVVQVTGRPTLAGYLLSIQDNGQGFEEEELSKILPFHQFERVVQEKQGLGLGLYLSRLLIESIGGSLVISGKTDGETQVQLSFPRTS</sequence>
<dbReference type="SUPFAM" id="SSF55874">
    <property type="entry name" value="ATPase domain of HSP90 chaperone/DNA topoisomerase II/histidine kinase"/>
    <property type="match status" value="1"/>
</dbReference>
<dbReference type="Pfam" id="PF02518">
    <property type="entry name" value="HATPase_c"/>
    <property type="match status" value="1"/>
</dbReference>
<evidence type="ECO:0000256" key="5">
    <source>
        <dbReference type="ARBA" id="ARBA00023015"/>
    </source>
</evidence>
<dbReference type="Gene3D" id="1.10.287.130">
    <property type="match status" value="1"/>
</dbReference>
<dbReference type="Gene3D" id="3.40.50.2300">
    <property type="match status" value="1"/>
</dbReference>
<dbReference type="Pfam" id="PF00512">
    <property type="entry name" value="HisKA"/>
    <property type="match status" value="1"/>
</dbReference>
<keyword evidence="4" id="KW-0902">Two-component regulatory system</keyword>
<dbReference type="Pfam" id="PF00072">
    <property type="entry name" value="Response_reg"/>
    <property type="match status" value="1"/>
</dbReference>
<comment type="caution">
    <text evidence="11">The sequence shown here is derived from an EMBL/GenBank/DDBJ whole genome shotgun (WGS) entry which is preliminary data.</text>
</comment>
<reference evidence="11 12" key="1">
    <citation type="submission" date="2019-02" db="EMBL/GenBank/DDBJ databases">
        <title>Arundinibacter roseus gen. nov., sp. nov., a new member of the family Cytophagaceae.</title>
        <authorList>
            <person name="Szuroczki S."/>
            <person name="Khayer B."/>
            <person name="Sproer C."/>
            <person name="Toumi M."/>
            <person name="Szabo A."/>
            <person name="Felfoldi T."/>
            <person name="Schumann P."/>
            <person name="Toth E."/>
        </authorList>
    </citation>
    <scope>NUCLEOTIDE SEQUENCE [LARGE SCALE GENOMIC DNA]</scope>
    <source>
        <strain evidence="11 12">DMA-k-7a</strain>
    </source>
</reference>
<dbReference type="PANTHER" id="PTHR43547:SF2">
    <property type="entry name" value="HYBRID SIGNAL TRANSDUCTION HISTIDINE KINASE C"/>
    <property type="match status" value="1"/>
</dbReference>
<dbReference type="SMART" id="SM00387">
    <property type="entry name" value="HATPase_c"/>
    <property type="match status" value="1"/>
</dbReference>
<dbReference type="InterPro" id="IPR003594">
    <property type="entry name" value="HATPase_dom"/>
</dbReference>
<dbReference type="OrthoDB" id="9781208at2"/>
<feature type="modified residue" description="4-aspartylphosphate" evidence="8">
    <location>
        <position position="53"/>
    </location>
</feature>
<dbReference type="Gene3D" id="3.30.565.10">
    <property type="entry name" value="Histidine kinase-like ATPase, C-terminal domain"/>
    <property type="match status" value="1"/>
</dbReference>
<dbReference type="CDD" id="cd17574">
    <property type="entry name" value="REC_OmpR"/>
    <property type="match status" value="1"/>
</dbReference>
<dbReference type="Proteomes" id="UP000295706">
    <property type="component" value="Unassembled WGS sequence"/>
</dbReference>
<dbReference type="SMART" id="SM00448">
    <property type="entry name" value="REC"/>
    <property type="match status" value="1"/>
</dbReference>
<comment type="catalytic activity">
    <reaction evidence="1">
        <text>ATP + protein L-histidine = ADP + protein N-phospho-L-histidine.</text>
        <dbReference type="EC" id="2.7.13.3"/>
    </reaction>
</comment>
<evidence type="ECO:0000259" key="9">
    <source>
        <dbReference type="PROSITE" id="PS50109"/>
    </source>
</evidence>
<evidence type="ECO:0000256" key="3">
    <source>
        <dbReference type="ARBA" id="ARBA00022553"/>
    </source>
</evidence>
<evidence type="ECO:0000256" key="1">
    <source>
        <dbReference type="ARBA" id="ARBA00000085"/>
    </source>
</evidence>
<keyword evidence="6" id="KW-0238">DNA-binding</keyword>
<dbReference type="PRINTS" id="PR00344">
    <property type="entry name" value="BCTRLSENSOR"/>
</dbReference>
<dbReference type="PANTHER" id="PTHR43547">
    <property type="entry name" value="TWO-COMPONENT HISTIDINE KINASE"/>
    <property type="match status" value="1"/>
</dbReference>
<dbReference type="InterPro" id="IPR001789">
    <property type="entry name" value="Sig_transdc_resp-reg_receiver"/>
</dbReference>
<dbReference type="CDD" id="cd00075">
    <property type="entry name" value="HATPase"/>
    <property type="match status" value="1"/>
</dbReference>
<evidence type="ECO:0000256" key="2">
    <source>
        <dbReference type="ARBA" id="ARBA00012438"/>
    </source>
</evidence>